<dbReference type="InterPro" id="IPR012902">
    <property type="entry name" value="N_methyl_site"/>
</dbReference>
<protein>
    <submittedName>
        <fullName evidence="1">Type II secretion system protein G</fullName>
    </submittedName>
</protein>
<organism evidence="1 2">
    <name type="scientific">Anaerohalosphaera lusitana</name>
    <dbReference type="NCBI Taxonomy" id="1936003"/>
    <lineage>
        <taxon>Bacteria</taxon>
        <taxon>Pseudomonadati</taxon>
        <taxon>Planctomycetota</taxon>
        <taxon>Phycisphaerae</taxon>
        <taxon>Sedimentisphaerales</taxon>
        <taxon>Anaerohalosphaeraceae</taxon>
        <taxon>Anaerohalosphaera</taxon>
    </lineage>
</organism>
<dbReference type="NCBIfam" id="TIGR02532">
    <property type="entry name" value="IV_pilin_GFxxxE"/>
    <property type="match status" value="1"/>
</dbReference>
<dbReference type="SUPFAM" id="SSF54523">
    <property type="entry name" value="Pili subunits"/>
    <property type="match status" value="1"/>
</dbReference>
<dbReference type="AlphaFoldDB" id="A0A1U9NNR8"/>
<proteinExistence type="predicted"/>
<dbReference type="Gene3D" id="3.30.700.10">
    <property type="entry name" value="Glycoprotein, Type 4 Pilin"/>
    <property type="match status" value="1"/>
</dbReference>
<dbReference type="EMBL" id="CP019791">
    <property type="protein sequence ID" value="AQT69561.1"/>
    <property type="molecule type" value="Genomic_DNA"/>
</dbReference>
<gene>
    <name evidence="1" type="ORF">STSP2_02754</name>
</gene>
<name>A0A1U9NNR8_9BACT</name>
<dbReference type="KEGG" id="alus:STSP2_02754"/>
<reference evidence="2" key="1">
    <citation type="submission" date="2017-02" db="EMBL/GenBank/DDBJ databases">
        <title>Comparative genomics and description of representatives of a novel lineage of planctomycetes thriving in anoxic sediments.</title>
        <authorList>
            <person name="Spring S."/>
            <person name="Bunk B."/>
            <person name="Sproer C."/>
        </authorList>
    </citation>
    <scope>NUCLEOTIDE SEQUENCE [LARGE SCALE GENOMIC DNA]</scope>
    <source>
        <strain evidence="2">ST-NAGAB-D1</strain>
    </source>
</reference>
<evidence type="ECO:0000313" key="1">
    <source>
        <dbReference type="EMBL" id="AQT69561.1"/>
    </source>
</evidence>
<accession>A0A1U9NNR8</accession>
<sequence>MRRRAFTLIELLVVIAIIALLLAIMMPALSSVKRRARRVVCGAHMKNISLVLNLYASDHNSKLPVVPQQGPYLGRWLFDLPRNVADDIRTDYQLESIYCPANTLRSKENKELEDYFVSHMSVNDIDDVDETTTGWAVTDYFWLLTFNADWREADVRNTSYNTIYPDDSRLAGRRIFIDKTSVPNASSRPMVVDLVFTHDADEPRDFSEIYGGRPEPFSSNHLDGSKAEGGNVLNADGSVEWRNLREMDKNYVAPNNNGAVQHYW</sequence>
<dbReference type="STRING" id="1936003.STSP2_02754"/>
<dbReference type="PANTHER" id="PTHR30093">
    <property type="entry name" value="GENERAL SECRETION PATHWAY PROTEIN G"/>
    <property type="match status" value="1"/>
</dbReference>
<dbReference type="InterPro" id="IPR045584">
    <property type="entry name" value="Pilin-like"/>
</dbReference>
<dbReference type="Pfam" id="PF07963">
    <property type="entry name" value="N_methyl"/>
    <property type="match status" value="1"/>
</dbReference>
<keyword evidence="2" id="KW-1185">Reference proteome</keyword>
<evidence type="ECO:0000313" key="2">
    <source>
        <dbReference type="Proteomes" id="UP000189674"/>
    </source>
</evidence>
<dbReference type="Proteomes" id="UP000189674">
    <property type="component" value="Chromosome"/>
</dbReference>